<gene>
    <name evidence="2" type="ORF">HYN43_014775</name>
</gene>
<accession>A0A494VP45</accession>
<feature type="transmembrane region" description="Helical" evidence="1">
    <location>
        <begin position="89"/>
        <end position="108"/>
    </location>
</feature>
<sequence>MKPKVLLRIAAIFILLHTIGHTMGALTWTEPPTPKVGTVIIGMQTEHFDFMGRSVTLAAFFNGYGISMILVLLFAALQLWLLSNIFSKPMMVLMSIFLAGLAIVEFIYFFPLPAILTGVAAVCTGFSVALHKQKSI</sequence>
<organism evidence="2 3">
    <name type="scientific">Mucilaginibacter celer</name>
    <dbReference type="NCBI Taxonomy" id="2305508"/>
    <lineage>
        <taxon>Bacteria</taxon>
        <taxon>Pseudomonadati</taxon>
        <taxon>Bacteroidota</taxon>
        <taxon>Sphingobacteriia</taxon>
        <taxon>Sphingobacteriales</taxon>
        <taxon>Sphingobacteriaceae</taxon>
        <taxon>Mucilaginibacter</taxon>
    </lineage>
</organism>
<reference evidence="2 3" key="1">
    <citation type="submission" date="2018-10" db="EMBL/GenBank/DDBJ databases">
        <title>Genome sequencing of Mucilaginibacter sp. HYN0043.</title>
        <authorList>
            <person name="Kim M."/>
            <person name="Yi H."/>
        </authorList>
    </citation>
    <scope>NUCLEOTIDE SEQUENCE [LARGE SCALE GENOMIC DNA]</scope>
    <source>
        <strain evidence="2 3">HYN0043</strain>
    </source>
</reference>
<dbReference type="AlphaFoldDB" id="A0A494VP45"/>
<evidence type="ECO:0000313" key="2">
    <source>
        <dbReference type="EMBL" id="AYL96484.1"/>
    </source>
</evidence>
<dbReference type="InterPro" id="IPR058068">
    <property type="entry name" value="LIC_13387-like"/>
</dbReference>
<proteinExistence type="predicted"/>
<keyword evidence="1" id="KW-0812">Transmembrane</keyword>
<evidence type="ECO:0000256" key="1">
    <source>
        <dbReference type="SAM" id="Phobius"/>
    </source>
</evidence>
<dbReference type="RefSeq" id="WP_119410083.1">
    <property type="nucleotide sequence ID" value="NZ_CP032869.1"/>
</dbReference>
<dbReference type="KEGG" id="muh:HYN43_014775"/>
<dbReference type="EMBL" id="CP032869">
    <property type="protein sequence ID" value="AYL96484.1"/>
    <property type="molecule type" value="Genomic_DNA"/>
</dbReference>
<feature type="transmembrane region" description="Helical" evidence="1">
    <location>
        <begin position="114"/>
        <end position="131"/>
    </location>
</feature>
<dbReference type="Proteomes" id="UP000270046">
    <property type="component" value="Chromosome"/>
</dbReference>
<protein>
    <submittedName>
        <fullName evidence="2">Uncharacterized protein</fullName>
    </submittedName>
</protein>
<dbReference type="OrthoDB" id="796137at2"/>
<keyword evidence="1" id="KW-0472">Membrane</keyword>
<evidence type="ECO:0000313" key="3">
    <source>
        <dbReference type="Proteomes" id="UP000270046"/>
    </source>
</evidence>
<dbReference type="NCBIfam" id="NF047765">
    <property type="entry name" value="LIC_13387_fam"/>
    <property type="match status" value="1"/>
</dbReference>
<name>A0A494VP45_9SPHI</name>
<feature type="transmembrane region" description="Helical" evidence="1">
    <location>
        <begin position="57"/>
        <end position="82"/>
    </location>
</feature>
<keyword evidence="1" id="KW-1133">Transmembrane helix</keyword>
<keyword evidence="3" id="KW-1185">Reference proteome</keyword>